<dbReference type="AlphaFoldDB" id="A0A0F9PBL5"/>
<evidence type="ECO:0000313" key="1">
    <source>
        <dbReference type="EMBL" id="KKN27514.1"/>
    </source>
</evidence>
<reference evidence="1" key="1">
    <citation type="journal article" date="2015" name="Nature">
        <title>Complex archaea that bridge the gap between prokaryotes and eukaryotes.</title>
        <authorList>
            <person name="Spang A."/>
            <person name="Saw J.H."/>
            <person name="Jorgensen S.L."/>
            <person name="Zaremba-Niedzwiedzka K."/>
            <person name="Martijn J."/>
            <person name="Lind A.E."/>
            <person name="van Eijk R."/>
            <person name="Schleper C."/>
            <person name="Guy L."/>
            <person name="Ettema T.J."/>
        </authorList>
    </citation>
    <scope>NUCLEOTIDE SEQUENCE</scope>
</reference>
<name>A0A0F9PBL5_9ZZZZ</name>
<sequence>MARPVIDISILGDKALERALSQLPDRIQRKVVRQSLHKSAKRVNGYLIRNLSGIPVAPDSGKWLAAQTAQKPKSGKRSRRGVRIELGFPTREELGIPAGDKYFYPAAIEYGTHKTRQGRGPLPAFAPVRRAVNENTDKEHRLMGTEIGQGIEREARRAFAKMKIK</sequence>
<accession>A0A0F9PBL5</accession>
<protein>
    <recommendedName>
        <fullName evidence="2">Phage virion morphogenesis protein</fullName>
    </recommendedName>
</protein>
<evidence type="ECO:0008006" key="2">
    <source>
        <dbReference type="Google" id="ProtNLM"/>
    </source>
</evidence>
<organism evidence="1">
    <name type="scientific">marine sediment metagenome</name>
    <dbReference type="NCBI Taxonomy" id="412755"/>
    <lineage>
        <taxon>unclassified sequences</taxon>
        <taxon>metagenomes</taxon>
        <taxon>ecological metagenomes</taxon>
    </lineage>
</organism>
<dbReference type="EMBL" id="LAZR01002631">
    <property type="protein sequence ID" value="KKN27514.1"/>
    <property type="molecule type" value="Genomic_DNA"/>
</dbReference>
<comment type="caution">
    <text evidence="1">The sequence shown here is derived from an EMBL/GenBank/DDBJ whole genome shotgun (WGS) entry which is preliminary data.</text>
</comment>
<proteinExistence type="predicted"/>
<gene>
    <name evidence="1" type="ORF">LCGC14_0863980</name>
</gene>